<proteinExistence type="predicted"/>
<dbReference type="EMBL" id="CP144520">
    <property type="protein sequence ID" value="WWC68101.1"/>
    <property type="molecule type" value="Genomic_DNA"/>
</dbReference>
<reference evidence="2" key="1">
    <citation type="submission" date="2013-07" db="EMBL/GenBank/DDBJ databases">
        <title>The Genome Sequence of Cryptococcus pinus CBS10737.</title>
        <authorList>
            <consortium name="The Broad Institute Genome Sequencing Platform"/>
            <person name="Cuomo C."/>
            <person name="Litvintseva A."/>
            <person name="Chen Y."/>
            <person name="Heitman J."/>
            <person name="Sun S."/>
            <person name="Springer D."/>
            <person name="Dromer F."/>
            <person name="Young S.K."/>
            <person name="Zeng Q."/>
            <person name="Gargeya S."/>
            <person name="Fitzgerald M."/>
            <person name="Abouelleil A."/>
            <person name="Alvarado L."/>
            <person name="Berlin A.M."/>
            <person name="Chapman S.B."/>
            <person name="Dewar J."/>
            <person name="Goldberg J."/>
            <person name="Griggs A."/>
            <person name="Gujja S."/>
            <person name="Hansen M."/>
            <person name="Howarth C."/>
            <person name="Imamovic A."/>
            <person name="Larimer J."/>
            <person name="McCowan C."/>
            <person name="Murphy C."/>
            <person name="Pearson M."/>
            <person name="Priest M."/>
            <person name="Roberts A."/>
            <person name="Saif S."/>
            <person name="Shea T."/>
            <person name="Sykes S."/>
            <person name="Wortman J."/>
            <person name="Nusbaum C."/>
            <person name="Birren B."/>
        </authorList>
    </citation>
    <scope>NUCLEOTIDE SEQUENCE [LARGE SCALE GENOMIC DNA]</scope>
    <source>
        <strain evidence="2">CBS 10737</strain>
    </source>
</reference>
<feature type="region of interest" description="Disordered" evidence="1">
    <location>
        <begin position="108"/>
        <end position="203"/>
    </location>
</feature>
<dbReference type="Proteomes" id="UP000094020">
    <property type="component" value="Chromosome 2"/>
</dbReference>
<feature type="compositionally biased region" description="Polar residues" evidence="1">
    <location>
        <begin position="127"/>
        <end position="136"/>
    </location>
</feature>
<organism evidence="2">
    <name type="scientific">Kwoniella pini CBS 10737</name>
    <dbReference type="NCBI Taxonomy" id="1296096"/>
    <lineage>
        <taxon>Eukaryota</taxon>
        <taxon>Fungi</taxon>
        <taxon>Dikarya</taxon>
        <taxon>Basidiomycota</taxon>
        <taxon>Agaricomycotina</taxon>
        <taxon>Tremellomycetes</taxon>
        <taxon>Tremellales</taxon>
        <taxon>Cryptococcaceae</taxon>
        <taxon>Kwoniella</taxon>
    </lineage>
</organism>
<gene>
    <name evidence="2" type="ORF">I206_06886</name>
    <name evidence="3" type="ORF">I206_102022</name>
</gene>
<name>A0A1B9HV12_9TREE</name>
<sequence length="244" mass="27476">MSSTWSHLTCPPQPPFPIPISDDVFLPISLHTPIRTSISEPSLNFQLKGLNFLNKDEGGKEIVKVQEIKMKRRNTLLMTPGEVHRLGTIIISAPNRFQSTSKLASNELNTFKPLPKTPKPNRRVASDISTPSSTNSKFEDDSENDDVLCSSSSKGMNDMIDGLPSRKGMDNPIKVWRSPITTTRHHDTSSPNPMINEQDDRKVKRRRVTQIEWEGMPCPEALISPGTRQRFEELSHGFSWTSLD</sequence>
<dbReference type="AlphaFoldDB" id="A0A1B9HV12"/>
<accession>A0A1B9HV12</accession>
<keyword evidence="4" id="KW-1185">Reference proteome</keyword>
<dbReference type="OrthoDB" id="2563026at2759"/>
<evidence type="ECO:0000313" key="3">
    <source>
        <dbReference type="EMBL" id="WWC68101.1"/>
    </source>
</evidence>
<protein>
    <submittedName>
        <fullName evidence="2">Uncharacterized protein</fullName>
    </submittedName>
</protein>
<reference evidence="2" key="3">
    <citation type="submission" date="2016-07" db="EMBL/GenBank/DDBJ databases">
        <title>Evolution of pathogenesis and genome organization in the Tremellales.</title>
        <authorList>
            <person name="Cuomo C."/>
            <person name="Litvintseva A."/>
            <person name="Heitman J."/>
            <person name="Chen Y."/>
            <person name="Sun S."/>
            <person name="Springer D."/>
            <person name="Dromer F."/>
            <person name="Young S."/>
            <person name="Zeng Q."/>
            <person name="Chapman S."/>
            <person name="Gujja S."/>
            <person name="Saif S."/>
            <person name="Birren B."/>
        </authorList>
    </citation>
    <scope>NUCLEOTIDE SEQUENCE</scope>
    <source>
        <strain evidence="2">CBS 10737</strain>
    </source>
</reference>
<dbReference type="EMBL" id="KV700117">
    <property type="protein sequence ID" value="OCF47110.1"/>
    <property type="molecule type" value="Genomic_DNA"/>
</dbReference>
<evidence type="ECO:0000313" key="2">
    <source>
        <dbReference type="EMBL" id="OCF47110.1"/>
    </source>
</evidence>
<reference evidence="3" key="2">
    <citation type="submission" date="2013-07" db="EMBL/GenBank/DDBJ databases">
        <authorList>
            <consortium name="The Broad Institute Genome Sequencing Platform"/>
            <person name="Cuomo C."/>
            <person name="Litvintseva A."/>
            <person name="Chen Y."/>
            <person name="Heitman J."/>
            <person name="Sun S."/>
            <person name="Springer D."/>
            <person name="Dromer F."/>
            <person name="Young S.K."/>
            <person name="Zeng Q."/>
            <person name="Gargeya S."/>
            <person name="Fitzgerald M."/>
            <person name="Abouelleil A."/>
            <person name="Alvarado L."/>
            <person name="Berlin A.M."/>
            <person name="Chapman S.B."/>
            <person name="Dewar J."/>
            <person name="Goldberg J."/>
            <person name="Griggs A."/>
            <person name="Gujja S."/>
            <person name="Hansen M."/>
            <person name="Howarth C."/>
            <person name="Imamovic A."/>
            <person name="Larimer J."/>
            <person name="McCowan C."/>
            <person name="Murphy C."/>
            <person name="Pearson M."/>
            <person name="Priest M."/>
            <person name="Roberts A."/>
            <person name="Saif S."/>
            <person name="Shea T."/>
            <person name="Sykes S."/>
            <person name="Wortman J."/>
            <person name="Nusbaum C."/>
            <person name="Birren B."/>
        </authorList>
    </citation>
    <scope>NUCLEOTIDE SEQUENCE</scope>
    <source>
        <strain evidence="3">CBS 10737</strain>
    </source>
</reference>
<evidence type="ECO:0000256" key="1">
    <source>
        <dbReference type="SAM" id="MobiDB-lite"/>
    </source>
</evidence>
<evidence type="ECO:0000313" key="4">
    <source>
        <dbReference type="Proteomes" id="UP000094020"/>
    </source>
</evidence>
<dbReference type="KEGG" id="kpin:30175255"/>
<dbReference type="RefSeq" id="XP_019008329.1">
    <property type="nucleotide sequence ID" value="XM_019158583.1"/>
</dbReference>
<reference evidence="3" key="4">
    <citation type="submission" date="2024-02" db="EMBL/GenBank/DDBJ databases">
        <title>Comparative genomics of Cryptococcus and Kwoniella reveals pathogenesis evolution and contrasting modes of karyotype evolution via chromosome fusion or intercentromeric recombination.</title>
        <authorList>
            <person name="Coelho M.A."/>
            <person name="David-Palma M."/>
            <person name="Shea T."/>
            <person name="Bowers K."/>
            <person name="McGinley-Smith S."/>
            <person name="Mohammad A.W."/>
            <person name="Gnirke A."/>
            <person name="Yurkov A.M."/>
            <person name="Nowrousian M."/>
            <person name="Sun S."/>
            <person name="Cuomo C.A."/>
            <person name="Heitman J."/>
        </authorList>
    </citation>
    <scope>NUCLEOTIDE SEQUENCE</scope>
    <source>
        <strain evidence="3">CBS 10737</strain>
    </source>
</reference>
<dbReference type="GeneID" id="30175255"/>